<dbReference type="AlphaFoldDB" id="A0A918JS89"/>
<proteinExistence type="predicted"/>
<name>A0A918JS89_9FLAO</name>
<evidence type="ECO:0000313" key="8">
    <source>
        <dbReference type="Proteomes" id="UP000601108"/>
    </source>
</evidence>
<evidence type="ECO:0000256" key="4">
    <source>
        <dbReference type="ARBA" id="ARBA00023136"/>
    </source>
</evidence>
<dbReference type="InterPro" id="IPR000184">
    <property type="entry name" value="Bac_surfAg_D15"/>
</dbReference>
<dbReference type="PANTHER" id="PTHR12815">
    <property type="entry name" value="SORTING AND ASSEMBLY MACHINERY SAMM50 PROTEIN FAMILY MEMBER"/>
    <property type="match status" value="1"/>
</dbReference>
<evidence type="ECO:0000256" key="5">
    <source>
        <dbReference type="ARBA" id="ARBA00023237"/>
    </source>
</evidence>
<reference evidence="7 8" key="1">
    <citation type="journal article" date="2014" name="Int. J. Syst. Evol. Microbiol.">
        <title>Complete genome sequence of Corynebacterium casei LMG S-19264T (=DSM 44701T), isolated from a smear-ripened cheese.</title>
        <authorList>
            <consortium name="US DOE Joint Genome Institute (JGI-PGF)"/>
            <person name="Walter F."/>
            <person name="Albersmeier A."/>
            <person name="Kalinowski J."/>
            <person name="Ruckert C."/>
        </authorList>
    </citation>
    <scope>NUCLEOTIDE SEQUENCE [LARGE SCALE GENOMIC DNA]</scope>
    <source>
        <strain evidence="7 8">KCTC 12285</strain>
    </source>
</reference>
<keyword evidence="4" id="KW-0472">Membrane</keyword>
<comment type="subcellular location">
    <subcellularLocation>
        <location evidence="1">Membrane</location>
    </subcellularLocation>
</comment>
<dbReference type="Pfam" id="PF01103">
    <property type="entry name" value="Omp85"/>
    <property type="match status" value="1"/>
</dbReference>
<dbReference type="GO" id="GO:0019867">
    <property type="term" value="C:outer membrane"/>
    <property type="evidence" value="ECO:0007669"/>
    <property type="project" value="InterPro"/>
</dbReference>
<keyword evidence="2" id="KW-0812">Transmembrane</keyword>
<gene>
    <name evidence="7" type="ORF">GCM10007384_00030</name>
</gene>
<keyword evidence="3" id="KW-0732">Signal</keyword>
<dbReference type="InterPro" id="IPR039910">
    <property type="entry name" value="D15-like"/>
</dbReference>
<evidence type="ECO:0000313" key="7">
    <source>
        <dbReference type="EMBL" id="GGX02329.1"/>
    </source>
</evidence>
<dbReference type="PANTHER" id="PTHR12815:SF47">
    <property type="entry name" value="TRANSLOCATION AND ASSEMBLY MODULE SUBUNIT TAMA"/>
    <property type="match status" value="1"/>
</dbReference>
<keyword evidence="5" id="KW-0998">Cell outer membrane</keyword>
<evidence type="ECO:0000256" key="2">
    <source>
        <dbReference type="ARBA" id="ARBA00022692"/>
    </source>
</evidence>
<protein>
    <submittedName>
        <fullName evidence="7">Membrane protein</fullName>
    </submittedName>
</protein>
<evidence type="ECO:0000256" key="3">
    <source>
        <dbReference type="ARBA" id="ARBA00022729"/>
    </source>
</evidence>
<keyword evidence="8" id="KW-1185">Reference proteome</keyword>
<sequence length="746" mass="85715">MLLFISITYSCSIHKFIPQGEKLYDGAEITLKSEDTINHIHKIKEELETVIHPKPNTTLLGIRPGLYFFYKTQKQKPGFIYKFLNKKFGEKPVYLSNINKEKSKELLDNRLKNRGFFKNEISYKITDNNKTARIEYAIITKKPYTLKTYQIDSMPFAIQRDIKETMNKSLIKKGDRFDLSLFKIERERIDRKLKSKGYYNFNADFLIFEADTNRYKNKKFDLFLRLKKEVPKKSIVPYSINSINVYPNYSLETEGVIKDTIVHNDTKFIQDTVFFKPKRLSPHILFKKGQLYNPKTSKLTSNRLSSIGTYKFVTIRYKEIDSINDGITPKKIDANVYLSPLNKRALRLELQGVSKSNSFIGPTLLARYSNRNLFKGGETFNLTTTAGYETQIVSGENAGLSSIQLGVKGDLIFPRVLFPVNIGNDFKYAIPNTKISIGGEFLDRSKLYSLFSVNTSFGYNWKANRFVYHELNPININYVNLSNTTQEFDAILKENPFLSNSFQQKFIAGLTYTFIYNELNDNSIKKPIFFNTNIDIAGNTLSIFDKNNSEEPNTFLGLEYAQYAKVDVDFRYHLKIGKDQRIVTRLFAGLGLPYGNSETLPFSKQYFSGGPYSVRAFKSRSLGPGSYVPKNNDTGEFFDRVGDIRLEANIEYRFPLFSYFKGAVFADAGNIWLTKENEALRNGTFSSDFISELGVGTGAGIRVDIQNFVIRFDAAIPIRKPFLPKGERFDFNLKKPAYNFAIGYPF</sequence>
<organism evidence="7 8">
    <name type="scientific">Aquimarina muelleri</name>
    <dbReference type="NCBI Taxonomy" id="279356"/>
    <lineage>
        <taxon>Bacteria</taxon>
        <taxon>Pseudomonadati</taxon>
        <taxon>Bacteroidota</taxon>
        <taxon>Flavobacteriia</taxon>
        <taxon>Flavobacteriales</taxon>
        <taxon>Flavobacteriaceae</taxon>
        <taxon>Aquimarina</taxon>
    </lineage>
</organism>
<evidence type="ECO:0000259" key="6">
    <source>
        <dbReference type="Pfam" id="PF01103"/>
    </source>
</evidence>
<accession>A0A918JS89</accession>
<comment type="caution">
    <text evidence="7">The sequence shown here is derived from an EMBL/GenBank/DDBJ whole genome shotgun (WGS) entry which is preliminary data.</text>
</comment>
<dbReference type="Gene3D" id="2.40.160.50">
    <property type="entry name" value="membrane protein fhac: a member of the omp85/tpsb transporter family"/>
    <property type="match status" value="1"/>
</dbReference>
<dbReference type="Proteomes" id="UP000601108">
    <property type="component" value="Unassembled WGS sequence"/>
</dbReference>
<feature type="domain" description="Bacterial surface antigen (D15)" evidence="6">
    <location>
        <begin position="454"/>
        <end position="733"/>
    </location>
</feature>
<dbReference type="EMBL" id="BMWS01000001">
    <property type="protein sequence ID" value="GGX02329.1"/>
    <property type="molecule type" value="Genomic_DNA"/>
</dbReference>
<evidence type="ECO:0000256" key="1">
    <source>
        <dbReference type="ARBA" id="ARBA00004370"/>
    </source>
</evidence>